<evidence type="ECO:0000256" key="1">
    <source>
        <dbReference type="SAM" id="MobiDB-lite"/>
    </source>
</evidence>
<evidence type="ECO:0000313" key="2">
    <source>
        <dbReference type="EMBL" id="WOO78245.1"/>
    </source>
</evidence>
<dbReference type="GeneID" id="87805049"/>
<dbReference type="EMBL" id="CP086715">
    <property type="protein sequence ID" value="WOO78245.1"/>
    <property type="molecule type" value="Genomic_DNA"/>
</dbReference>
<dbReference type="Proteomes" id="UP000827549">
    <property type="component" value="Chromosome 2"/>
</dbReference>
<gene>
    <name evidence="2" type="ORF">LOC62_02G001795</name>
</gene>
<keyword evidence="3" id="KW-1185">Reference proteome</keyword>
<dbReference type="RefSeq" id="XP_062624277.1">
    <property type="nucleotide sequence ID" value="XM_062768293.1"/>
</dbReference>
<dbReference type="AlphaFoldDB" id="A0AAF0Y1B2"/>
<proteinExistence type="predicted"/>
<evidence type="ECO:0000313" key="3">
    <source>
        <dbReference type="Proteomes" id="UP000827549"/>
    </source>
</evidence>
<feature type="region of interest" description="Disordered" evidence="1">
    <location>
        <begin position="1"/>
        <end position="64"/>
    </location>
</feature>
<name>A0AAF0Y1B2_9TREE</name>
<protein>
    <submittedName>
        <fullName evidence="2">Uncharacterized protein</fullName>
    </submittedName>
</protein>
<feature type="compositionally biased region" description="Low complexity" evidence="1">
    <location>
        <begin position="16"/>
        <end position="26"/>
    </location>
</feature>
<sequence length="494" mass="54130">MVSLSALRKGKGKVVSPSSNTPTTSSSRRDPTWLPPINETAKSPAHTASRWPHGAGALDSAGGEVLDHPDASHLLVVGPREALSWSRQPLAALAGVTSAPSAFRSEPAPTIISQRGDRPVAEVPLPYRIDDVASSLCGAGVIEAFGVEFVRSTTVISIDNAPSSELLGVLRLRVRDLHMDEMSPTHLAEILARAQPRILRMLGIPGPHLALCNVDNLQRRQFLAVREQPLPAAEQRLLLSALEHSTSVTHVWGRTHPRCDMCDGKTPARTARLPDVECAEHLVLDGWDVGWDEATRTGNRYQWFVTMRCVAILQRNKRLHAMVAAAAFRVLVFARLALGRTAVEGGPAKPRGIRRWSLGSKSKREARPPNVTLRGRVVPLPRSVLLRIAEHLGDVLTAAQVHKLVEHAADRGASRAVWRSLRGHTGRAQLDLRDEWLYNGGLVWELGYAAARARLSDAQWPRDTRPEAWMRALAFAPAPEGCPDEWRYIAQALS</sequence>
<accession>A0AAF0Y1B2</accession>
<organism evidence="2 3">
    <name type="scientific">Vanrija pseudolonga</name>
    <dbReference type="NCBI Taxonomy" id="143232"/>
    <lineage>
        <taxon>Eukaryota</taxon>
        <taxon>Fungi</taxon>
        <taxon>Dikarya</taxon>
        <taxon>Basidiomycota</taxon>
        <taxon>Agaricomycotina</taxon>
        <taxon>Tremellomycetes</taxon>
        <taxon>Trichosporonales</taxon>
        <taxon>Trichosporonaceae</taxon>
        <taxon>Vanrija</taxon>
    </lineage>
</organism>
<reference evidence="2" key="1">
    <citation type="submission" date="2023-10" db="EMBL/GenBank/DDBJ databases">
        <authorList>
            <person name="Noh H."/>
        </authorList>
    </citation>
    <scope>NUCLEOTIDE SEQUENCE</scope>
    <source>
        <strain evidence="2">DUCC4014</strain>
    </source>
</reference>